<accession>A0A699VD06</accession>
<evidence type="ECO:0000313" key="2">
    <source>
        <dbReference type="EMBL" id="GFD29514.1"/>
    </source>
</evidence>
<feature type="non-terminal residue" evidence="2">
    <location>
        <position position="59"/>
    </location>
</feature>
<name>A0A699VD06_TANCI</name>
<dbReference type="EMBL" id="BKCJ011395516">
    <property type="protein sequence ID" value="GFD29514.1"/>
    <property type="molecule type" value="Genomic_DNA"/>
</dbReference>
<gene>
    <name evidence="2" type="ORF">Tci_901483</name>
</gene>
<organism evidence="2">
    <name type="scientific">Tanacetum cinerariifolium</name>
    <name type="common">Dalmatian daisy</name>
    <name type="synonym">Chrysanthemum cinerariifolium</name>
    <dbReference type="NCBI Taxonomy" id="118510"/>
    <lineage>
        <taxon>Eukaryota</taxon>
        <taxon>Viridiplantae</taxon>
        <taxon>Streptophyta</taxon>
        <taxon>Embryophyta</taxon>
        <taxon>Tracheophyta</taxon>
        <taxon>Spermatophyta</taxon>
        <taxon>Magnoliopsida</taxon>
        <taxon>eudicotyledons</taxon>
        <taxon>Gunneridae</taxon>
        <taxon>Pentapetalae</taxon>
        <taxon>asterids</taxon>
        <taxon>campanulids</taxon>
        <taxon>Asterales</taxon>
        <taxon>Asteraceae</taxon>
        <taxon>Asteroideae</taxon>
        <taxon>Anthemideae</taxon>
        <taxon>Anthemidinae</taxon>
        <taxon>Tanacetum</taxon>
    </lineage>
</organism>
<feature type="compositionally biased region" description="Low complexity" evidence="1">
    <location>
        <begin position="43"/>
        <end position="52"/>
    </location>
</feature>
<reference evidence="2" key="1">
    <citation type="journal article" date="2019" name="Sci. Rep.">
        <title>Draft genome of Tanacetum cinerariifolium, the natural source of mosquito coil.</title>
        <authorList>
            <person name="Yamashiro T."/>
            <person name="Shiraishi A."/>
            <person name="Satake H."/>
            <person name="Nakayama K."/>
        </authorList>
    </citation>
    <scope>NUCLEOTIDE SEQUENCE</scope>
</reference>
<protein>
    <submittedName>
        <fullName evidence="2">Uncharacterized protein</fullName>
    </submittedName>
</protein>
<sequence>EEEDPKEEPKEEPEEDVDIELEDDVELIFPYEVEGDKTPLPGDVSPDSVSFESDSEDEE</sequence>
<feature type="compositionally biased region" description="Acidic residues" evidence="1">
    <location>
        <begin position="1"/>
        <end position="26"/>
    </location>
</feature>
<comment type="caution">
    <text evidence="2">The sequence shown here is derived from an EMBL/GenBank/DDBJ whole genome shotgun (WGS) entry which is preliminary data.</text>
</comment>
<dbReference type="AlphaFoldDB" id="A0A699VD06"/>
<feature type="non-terminal residue" evidence="2">
    <location>
        <position position="1"/>
    </location>
</feature>
<feature type="region of interest" description="Disordered" evidence="1">
    <location>
        <begin position="1"/>
        <end position="59"/>
    </location>
</feature>
<proteinExistence type="predicted"/>
<evidence type="ECO:0000256" key="1">
    <source>
        <dbReference type="SAM" id="MobiDB-lite"/>
    </source>
</evidence>